<dbReference type="Proteomes" id="UP000006663">
    <property type="component" value="Chromosome"/>
</dbReference>
<evidence type="ECO:0000313" key="3">
    <source>
        <dbReference type="EMBL" id="ELY27711.1"/>
    </source>
</evidence>
<feature type="transmembrane region" description="Helical" evidence="1">
    <location>
        <begin position="106"/>
        <end position="123"/>
    </location>
</feature>
<dbReference type="OrthoDB" id="350511at2157"/>
<keyword evidence="1" id="KW-1133">Transmembrane helix</keyword>
<dbReference type="EMBL" id="AOHT01000032">
    <property type="protein sequence ID" value="ELY27711.1"/>
    <property type="molecule type" value="Genomic_DNA"/>
</dbReference>
<dbReference type="RefSeq" id="WP_006055132.1">
    <property type="nucleotide sequence ID" value="NC_014729.1"/>
</dbReference>
<dbReference type="KEGG" id="hbo:Hbor_07020"/>
<feature type="transmembrane region" description="Helical" evidence="1">
    <location>
        <begin position="129"/>
        <end position="146"/>
    </location>
</feature>
<evidence type="ECO:0000313" key="2">
    <source>
        <dbReference type="EMBL" id="ADQ66300.1"/>
    </source>
</evidence>
<dbReference type="GeneID" id="9992522"/>
<proteinExistence type="predicted"/>
<keyword evidence="1" id="KW-0472">Membrane</keyword>
<protein>
    <submittedName>
        <fullName evidence="2">Uncharacterized protein</fullName>
    </submittedName>
</protein>
<keyword evidence="1" id="KW-0812">Transmembrane</keyword>
<organism evidence="2 4">
    <name type="scientific">Halogeometricum borinquense (strain ATCC 700274 / DSM 11551 / JCM 10706 / KCTC 4070 / PR3)</name>
    <dbReference type="NCBI Taxonomy" id="469382"/>
    <lineage>
        <taxon>Archaea</taxon>
        <taxon>Methanobacteriati</taxon>
        <taxon>Methanobacteriota</taxon>
        <taxon>Stenosarchaea group</taxon>
        <taxon>Halobacteria</taxon>
        <taxon>Halobacteriales</taxon>
        <taxon>Haloferacaceae</taxon>
        <taxon>Halogeometricum</taxon>
    </lineage>
</organism>
<dbReference type="eggNOG" id="arCOG13965">
    <property type="taxonomic scope" value="Archaea"/>
</dbReference>
<name>E4NN70_HALBP</name>
<dbReference type="Proteomes" id="UP000011585">
    <property type="component" value="Unassembled WGS sequence"/>
</dbReference>
<keyword evidence="4" id="KW-1185">Reference proteome</keyword>
<feature type="transmembrane region" description="Helical" evidence="1">
    <location>
        <begin position="35"/>
        <end position="54"/>
    </location>
</feature>
<reference evidence="3 5" key="2">
    <citation type="journal article" date="2014" name="PLoS Genet.">
        <title>Phylogenetically driven sequencing of extremely halophilic archaea reveals strategies for static and dynamic osmo-response.</title>
        <authorList>
            <person name="Becker E.A."/>
            <person name="Seitzer P.M."/>
            <person name="Tritt A."/>
            <person name="Larsen D."/>
            <person name="Krusor M."/>
            <person name="Yao A.I."/>
            <person name="Wu D."/>
            <person name="Madern D."/>
            <person name="Eisen J.A."/>
            <person name="Darling A.E."/>
            <person name="Facciotti M.T."/>
        </authorList>
    </citation>
    <scope>NUCLEOTIDE SEQUENCE [LARGE SCALE GENOMIC DNA]</scope>
    <source>
        <strain evidence="3 5">DSM 11551</strain>
    </source>
</reference>
<evidence type="ECO:0000313" key="5">
    <source>
        <dbReference type="Proteomes" id="UP000011585"/>
    </source>
</evidence>
<gene>
    <name evidence="2" type="ordered locus">Hbor_07020</name>
    <name evidence="3" type="ORF">C499_09077</name>
</gene>
<evidence type="ECO:0000256" key="1">
    <source>
        <dbReference type="SAM" id="Phobius"/>
    </source>
</evidence>
<reference evidence="2 4" key="1">
    <citation type="journal article" date="2009" name="Stand. Genomic Sci.">
        <title>Complete genome sequence of Halogeometricum borinquense type strain (PR3).</title>
        <authorList>
            <person name="Malfatti S."/>
            <person name="Tindall B.J."/>
            <person name="Schneider S."/>
            <person name="Fahnrich R."/>
            <person name="Lapidus A."/>
            <person name="Labuttii K."/>
            <person name="Copeland A."/>
            <person name="Glavina Del Rio T."/>
            <person name="Nolan M."/>
            <person name="Chen F."/>
            <person name="Lucas S."/>
            <person name="Tice H."/>
            <person name="Cheng J.F."/>
            <person name="Bruce D."/>
            <person name="Goodwin L."/>
            <person name="Pitluck S."/>
            <person name="Anderson I."/>
            <person name="Pati A."/>
            <person name="Ivanova N."/>
            <person name="Mavromatis K."/>
            <person name="Chen A."/>
            <person name="Palaniappan K."/>
            <person name="D'haeseleer P."/>
            <person name="Goker M."/>
            <person name="Bristow J."/>
            <person name="Eisen J.A."/>
            <person name="Markowitz V."/>
            <person name="Hugenholtz P."/>
            <person name="Kyrpides N.C."/>
            <person name="Klenk H.P."/>
            <person name="Chain P."/>
        </authorList>
    </citation>
    <scope>NUCLEOTIDE SEQUENCE [LARGE SCALE GENOMIC DNA]</scope>
    <source>
        <strain evidence="4">ATCC 700274 / DSM 11551 / JCM 10706 / KCTC 4070 / PR3</strain>
        <strain evidence="2">PR 3</strain>
    </source>
</reference>
<dbReference type="EMBL" id="CP001690">
    <property type="protein sequence ID" value="ADQ66300.1"/>
    <property type="molecule type" value="Genomic_DNA"/>
</dbReference>
<dbReference type="AlphaFoldDB" id="E4NN70"/>
<dbReference type="HOGENOM" id="CLU_1559421_0_0_2"/>
<sequence length="171" mass="19407">MQLGKQIQQSWGALFLFIYAAGFLYLSSFELSKPVHLFAAGVPSVFLVFLSVVFNDGLMEFFAGDVIEESFNRIDGRTGDDEFYWDADQDTQDRIDRMDGKAHRHLVTVLSGLLIGVSLPFAVNDLYGLTYAVFSLIGSLVVIYLFSYREYRNLRQVVKSSVKLYDITDED</sequence>
<feature type="transmembrane region" description="Helical" evidence="1">
    <location>
        <begin position="12"/>
        <end position="29"/>
    </location>
</feature>
<evidence type="ECO:0000313" key="4">
    <source>
        <dbReference type="Proteomes" id="UP000006663"/>
    </source>
</evidence>
<dbReference type="STRING" id="469382.Hbor_07020"/>
<accession>E4NN70</accession>